<name>A0A8H3UXU7_VENIN</name>
<feature type="transmembrane region" description="Helical" evidence="1">
    <location>
        <begin position="102"/>
        <end position="123"/>
    </location>
</feature>
<dbReference type="Proteomes" id="UP000447873">
    <property type="component" value="Unassembled WGS sequence"/>
</dbReference>
<gene>
    <name evidence="2" type="ORF">EG328_001361</name>
</gene>
<feature type="transmembrane region" description="Helical" evidence="1">
    <location>
        <begin position="493"/>
        <end position="518"/>
    </location>
</feature>
<accession>A0A8H3UXU7</accession>
<evidence type="ECO:0000256" key="1">
    <source>
        <dbReference type="SAM" id="Phobius"/>
    </source>
</evidence>
<evidence type="ECO:0000313" key="2">
    <source>
        <dbReference type="EMBL" id="KAE9978689.1"/>
    </source>
</evidence>
<feature type="transmembrane region" description="Helical" evidence="1">
    <location>
        <begin position="154"/>
        <end position="177"/>
    </location>
</feature>
<organism evidence="2 3">
    <name type="scientific">Venturia inaequalis</name>
    <name type="common">Apple scab fungus</name>
    <dbReference type="NCBI Taxonomy" id="5025"/>
    <lineage>
        <taxon>Eukaryota</taxon>
        <taxon>Fungi</taxon>
        <taxon>Dikarya</taxon>
        <taxon>Ascomycota</taxon>
        <taxon>Pezizomycotina</taxon>
        <taxon>Dothideomycetes</taxon>
        <taxon>Pleosporomycetidae</taxon>
        <taxon>Venturiales</taxon>
        <taxon>Venturiaceae</taxon>
        <taxon>Venturia</taxon>
    </lineage>
</organism>
<dbReference type="InterPro" id="IPR021514">
    <property type="entry name" value="DUF3176"/>
</dbReference>
<keyword evidence="1" id="KW-0812">Transmembrane</keyword>
<proteinExistence type="predicted"/>
<comment type="caution">
    <text evidence="2">The sequence shown here is derived from an EMBL/GenBank/DDBJ whole genome shotgun (WGS) entry which is preliminary data.</text>
</comment>
<feature type="transmembrane region" description="Helical" evidence="1">
    <location>
        <begin position="68"/>
        <end position="90"/>
    </location>
</feature>
<dbReference type="PANTHER" id="PTHR37576:SF2">
    <property type="entry name" value="DEFECT AT LOW TEMPERATURE PROTEIN 1"/>
    <property type="match status" value="1"/>
</dbReference>
<protein>
    <submittedName>
        <fullName evidence="2">Uncharacterized protein</fullName>
    </submittedName>
</protein>
<dbReference type="PANTHER" id="PTHR37576">
    <property type="entry name" value="DEFECT AT LOW TEMPERATURE PROTEIN 1"/>
    <property type="match status" value="1"/>
</dbReference>
<dbReference type="Pfam" id="PF11374">
    <property type="entry name" value="DUF3176"/>
    <property type="match status" value="1"/>
</dbReference>
<keyword evidence="1" id="KW-1133">Transmembrane helix</keyword>
<sequence>MASYSTVPTAMPIWEANRTNGQSRTEYKTPGYEMFESVSADNSSRYQESKDYSSASHSPWRPGFWPRLPIIAILSLFFAMAAAVVMIVVVARSHGQIADWRVSPAVLLAISAAIANLLMRYALSEGVTLSWWSRSIRPGTKLEDLHNIWASGNYFFAALSSGRAFNLAALACIAVSLTPINGPLLQRASSVTTAARSSPVALKVPMAQEVPYGYTGMITSRSSSASILTADFTSVVFGFNKNIPQNLTDSGCQGRCSGTLKAAGYAIACTSSTLSFNLSAAALSALASFNGSGNLVGPDLFTTKFALFEDYQHNATQLNFTASWKDVKGCAGNVQQRSCTLVPAVLEQHILLENNTISLDPGFNYTTDKVHSLVPTRPIFGSGARNSTHGGMALYLNSKFNSVVQTNRDGIYGLQLFPTGVSQMDYMRSSAGKYGDQDCNVTWADPSIDMLAAARELAFRLALKAADPTNSSSFQPLINGIQQQNVLVYQSKFLYLGLALLFTLASVLSILPTLYGWWQIGRKVSMSPLETAKAFGAPRLDGANSNAEVKSLLRAIGPMPVQYGAIGSKLVVGYPYEVVPPNTFDLNIESLSFRSAESQSENRLGIKMSNIIMKPTNFFSLPRELRQMILVYSDNSSRLSMHPHRWWSTIETLLRIWEEKRIVSWANVLKKVDERMFEDVDYAAGRWTHNLEDWMSLMKSRN</sequence>
<evidence type="ECO:0000313" key="3">
    <source>
        <dbReference type="Proteomes" id="UP000447873"/>
    </source>
</evidence>
<dbReference type="AlphaFoldDB" id="A0A8H3UXU7"/>
<dbReference type="EMBL" id="WNWS01000131">
    <property type="protein sequence ID" value="KAE9978689.1"/>
    <property type="molecule type" value="Genomic_DNA"/>
</dbReference>
<reference evidence="2 3" key="1">
    <citation type="submission" date="2018-12" db="EMBL/GenBank/DDBJ databases">
        <title>Venturia inaequalis Genome Resource.</title>
        <authorList>
            <person name="Lichtner F.J."/>
        </authorList>
    </citation>
    <scope>NUCLEOTIDE SEQUENCE [LARGE SCALE GENOMIC DNA]</scope>
    <source>
        <strain evidence="2 3">120213</strain>
    </source>
</reference>
<keyword evidence="1" id="KW-0472">Membrane</keyword>